<keyword evidence="1" id="KW-1133">Transmembrane helix</keyword>
<gene>
    <name evidence="2" type="ORF">CLHUN_35180</name>
</gene>
<protein>
    <submittedName>
        <fullName evidence="2">ABC-2 family transporter protein</fullName>
    </submittedName>
</protein>
<feature type="transmembrane region" description="Helical" evidence="1">
    <location>
        <begin position="228"/>
        <end position="248"/>
    </location>
</feature>
<comment type="caution">
    <text evidence="2">The sequence shown here is derived from an EMBL/GenBank/DDBJ whole genome shotgun (WGS) entry which is preliminary data.</text>
</comment>
<dbReference type="PANTHER" id="PTHR37305">
    <property type="entry name" value="INTEGRAL MEMBRANE PROTEIN-RELATED"/>
    <property type="match status" value="1"/>
</dbReference>
<feature type="transmembrane region" description="Helical" evidence="1">
    <location>
        <begin position="177"/>
        <end position="196"/>
    </location>
</feature>
<evidence type="ECO:0000313" key="2">
    <source>
        <dbReference type="EMBL" id="OPX42551.1"/>
    </source>
</evidence>
<accession>A0A1V4SH32</accession>
<feature type="transmembrane region" description="Helical" evidence="1">
    <location>
        <begin position="20"/>
        <end position="38"/>
    </location>
</feature>
<evidence type="ECO:0000256" key="1">
    <source>
        <dbReference type="SAM" id="Phobius"/>
    </source>
</evidence>
<keyword evidence="1" id="KW-0472">Membrane</keyword>
<dbReference type="RefSeq" id="WP_080065940.1">
    <property type="nucleotide sequence ID" value="NZ_MZGX01000027.1"/>
</dbReference>
<dbReference type="Pfam" id="PF12730">
    <property type="entry name" value="ABC2_membrane_4"/>
    <property type="match status" value="1"/>
</dbReference>
<dbReference type="OrthoDB" id="1826494at2"/>
<dbReference type="CDD" id="cd21809">
    <property type="entry name" value="ABC-2_lan_permease-like"/>
    <property type="match status" value="1"/>
</dbReference>
<dbReference type="PANTHER" id="PTHR37305:SF1">
    <property type="entry name" value="MEMBRANE PROTEIN"/>
    <property type="match status" value="1"/>
</dbReference>
<dbReference type="EMBL" id="MZGX01000027">
    <property type="protein sequence ID" value="OPX42551.1"/>
    <property type="molecule type" value="Genomic_DNA"/>
</dbReference>
<proteinExistence type="predicted"/>
<organism evidence="2 3">
    <name type="scientific">Ruminiclostridium hungatei</name>
    <name type="common">Clostridium hungatei</name>
    <dbReference type="NCBI Taxonomy" id="48256"/>
    <lineage>
        <taxon>Bacteria</taxon>
        <taxon>Bacillati</taxon>
        <taxon>Bacillota</taxon>
        <taxon>Clostridia</taxon>
        <taxon>Eubacteriales</taxon>
        <taxon>Oscillospiraceae</taxon>
        <taxon>Ruminiclostridium</taxon>
    </lineage>
</organism>
<feature type="transmembrane region" description="Helical" evidence="1">
    <location>
        <begin position="58"/>
        <end position="78"/>
    </location>
</feature>
<reference evidence="2 3" key="1">
    <citation type="submission" date="2017-03" db="EMBL/GenBank/DDBJ databases">
        <title>Genome sequence of Clostridium hungatei DSM 14427.</title>
        <authorList>
            <person name="Poehlein A."/>
            <person name="Daniel R."/>
        </authorList>
    </citation>
    <scope>NUCLEOTIDE SEQUENCE [LARGE SCALE GENOMIC DNA]</scope>
    <source>
        <strain evidence="2 3">DSM 14427</strain>
    </source>
</reference>
<keyword evidence="1" id="KW-0812">Transmembrane</keyword>
<dbReference type="Proteomes" id="UP000191554">
    <property type="component" value="Unassembled WGS sequence"/>
</dbReference>
<dbReference type="STRING" id="48256.CLHUN_35180"/>
<evidence type="ECO:0000313" key="3">
    <source>
        <dbReference type="Proteomes" id="UP000191554"/>
    </source>
</evidence>
<sequence length="253" mass="27982">MSFLELIRIELKKVRRSKILLLISIPPLLVVISGITNLSRYFTPEYPSAWEAMLVQSALLFGYYLLPFSMVVVGVMIAQRENQNNGILKMLALPVSRAKMALAKLVVLLCYLAMEIAVFFAAFIVAGTIATQAANLNQSLPILYLLKWSVLLFVTAVPATAAMWMITVMFEKPALSIGLNMLLVIPGVLVANTPFWPAYPYCYSGYVVTTELQRISGGMEATFDAFPFVPAAILITLIAILVSSCRFGKKEMR</sequence>
<keyword evidence="3" id="KW-1185">Reference proteome</keyword>
<feature type="transmembrane region" description="Helical" evidence="1">
    <location>
        <begin position="150"/>
        <end position="170"/>
    </location>
</feature>
<name>A0A1V4SH32_RUMHU</name>
<feature type="transmembrane region" description="Helical" evidence="1">
    <location>
        <begin position="105"/>
        <end position="130"/>
    </location>
</feature>
<dbReference type="AlphaFoldDB" id="A0A1V4SH32"/>